<protein>
    <submittedName>
        <fullName evidence="2">Uncharacterized protein</fullName>
    </submittedName>
</protein>
<dbReference type="EMBL" id="BK032792">
    <property type="protein sequence ID" value="DAF60663.1"/>
    <property type="molecule type" value="Genomic_DNA"/>
</dbReference>
<evidence type="ECO:0000313" key="2">
    <source>
        <dbReference type="EMBL" id="DAF60663.1"/>
    </source>
</evidence>
<accession>A0A8S5TCF3</accession>
<reference evidence="2" key="1">
    <citation type="journal article" date="2021" name="Proc. Natl. Acad. Sci. U.S.A.">
        <title>A Catalog of Tens of Thousands of Viruses from Human Metagenomes Reveals Hidden Associations with Chronic Diseases.</title>
        <authorList>
            <person name="Tisza M.J."/>
            <person name="Buck C.B."/>
        </authorList>
    </citation>
    <scope>NUCLEOTIDE SEQUENCE</scope>
    <source>
        <strain evidence="2">CtwJH20</strain>
    </source>
</reference>
<feature type="region of interest" description="Disordered" evidence="1">
    <location>
        <begin position="1"/>
        <end position="21"/>
    </location>
</feature>
<evidence type="ECO:0000256" key="1">
    <source>
        <dbReference type="SAM" id="MobiDB-lite"/>
    </source>
</evidence>
<sequence>MIRGYRRPFIPAKNTGPLPERPVLERGAARELLTTWELTKDKELVDRHLARMDKLYGKGAEQRIRQHMRDIAKHER</sequence>
<proteinExistence type="predicted"/>
<name>A0A8S5TCF3_9CAUD</name>
<organism evidence="2">
    <name type="scientific">Podoviridae sp. ctwJH20</name>
    <dbReference type="NCBI Taxonomy" id="2827753"/>
    <lineage>
        <taxon>Viruses</taxon>
        <taxon>Duplodnaviria</taxon>
        <taxon>Heunggongvirae</taxon>
        <taxon>Uroviricota</taxon>
        <taxon>Caudoviricetes</taxon>
    </lineage>
</organism>